<reference evidence="9 10" key="1">
    <citation type="journal article" date="2019" name="PLoS ONE">
        <title>Genomic analyses reveal an absence of contemporary introgressive admixture between fin whales and blue whales, despite known hybrids.</title>
        <authorList>
            <person name="Westbury M.V."/>
            <person name="Petersen B."/>
            <person name="Lorenzen E.D."/>
        </authorList>
    </citation>
    <scope>NUCLEOTIDE SEQUENCE [LARGE SCALE GENOMIC DNA]</scope>
    <source>
        <strain evidence="9">FinWhale-01</strain>
    </source>
</reference>
<feature type="region of interest" description="Disordered" evidence="7">
    <location>
        <begin position="312"/>
        <end position="426"/>
    </location>
</feature>
<evidence type="ECO:0000313" key="10">
    <source>
        <dbReference type="Proteomes" id="UP000437017"/>
    </source>
</evidence>
<dbReference type="PROSITE" id="PS51865">
    <property type="entry name" value="PDZ_GRASP"/>
    <property type="match status" value="1"/>
</dbReference>
<evidence type="ECO:0000256" key="3">
    <source>
        <dbReference type="ARBA" id="ARBA00022737"/>
    </source>
</evidence>
<evidence type="ECO:0000313" key="9">
    <source>
        <dbReference type="EMBL" id="KAB0390534.1"/>
    </source>
</evidence>
<keyword evidence="5" id="KW-0472">Membrane</keyword>
<dbReference type="InterPro" id="IPR024958">
    <property type="entry name" value="GRASP_PDZ"/>
</dbReference>
<dbReference type="PANTHER" id="PTHR12893:SF2">
    <property type="entry name" value="GOLGI REASSEMBLY-STACKING PROTEIN 1"/>
    <property type="match status" value="1"/>
</dbReference>
<feature type="compositionally biased region" description="Low complexity" evidence="7">
    <location>
        <begin position="410"/>
        <end position="426"/>
    </location>
</feature>
<keyword evidence="6" id="KW-0862">Zinc</keyword>
<feature type="domain" description="PDZ GRASP-type" evidence="8">
    <location>
        <begin position="17"/>
        <end position="107"/>
    </location>
</feature>
<dbReference type="GO" id="GO:0000139">
    <property type="term" value="C:Golgi membrane"/>
    <property type="evidence" value="ECO:0007669"/>
    <property type="project" value="UniProtKB-SubCell"/>
</dbReference>
<evidence type="ECO:0000256" key="6">
    <source>
        <dbReference type="PIRSR" id="PIRSR607583-1"/>
    </source>
</evidence>
<evidence type="ECO:0000259" key="8">
    <source>
        <dbReference type="PROSITE" id="PS51865"/>
    </source>
</evidence>
<dbReference type="GO" id="GO:0046872">
    <property type="term" value="F:metal ion binding"/>
    <property type="evidence" value="ECO:0007669"/>
    <property type="project" value="UniProtKB-KW"/>
</dbReference>
<accession>A0A643BRJ4</accession>
<name>A0A643BRJ4_BALPH</name>
<keyword evidence="6" id="KW-0479">Metal-binding</keyword>
<dbReference type="AlphaFoldDB" id="A0A643BRJ4"/>
<evidence type="ECO:0000256" key="7">
    <source>
        <dbReference type="SAM" id="MobiDB-lite"/>
    </source>
</evidence>
<organism evidence="9 10">
    <name type="scientific">Balaenoptera physalus</name>
    <name type="common">Fin whale</name>
    <name type="synonym">Balaena physalus</name>
    <dbReference type="NCBI Taxonomy" id="9770"/>
    <lineage>
        <taxon>Eukaryota</taxon>
        <taxon>Metazoa</taxon>
        <taxon>Chordata</taxon>
        <taxon>Craniata</taxon>
        <taxon>Vertebrata</taxon>
        <taxon>Euteleostomi</taxon>
        <taxon>Mammalia</taxon>
        <taxon>Eutheria</taxon>
        <taxon>Laurasiatheria</taxon>
        <taxon>Artiodactyla</taxon>
        <taxon>Whippomorpha</taxon>
        <taxon>Cetacea</taxon>
        <taxon>Mysticeti</taxon>
        <taxon>Balaenopteridae</taxon>
        <taxon>Balaenoptera</taxon>
    </lineage>
</organism>
<feature type="non-terminal residue" evidence="9">
    <location>
        <position position="1"/>
    </location>
</feature>
<evidence type="ECO:0000256" key="2">
    <source>
        <dbReference type="ARBA" id="ARBA00007144"/>
    </source>
</evidence>
<evidence type="ECO:0000256" key="5">
    <source>
        <dbReference type="ARBA" id="ARBA00023136"/>
    </source>
</evidence>
<gene>
    <name evidence="9" type="ORF">E2I00_017553</name>
</gene>
<keyword evidence="4" id="KW-0333">Golgi apparatus</keyword>
<dbReference type="InterPro" id="IPR036034">
    <property type="entry name" value="PDZ_sf"/>
</dbReference>
<dbReference type="GO" id="GO:0007030">
    <property type="term" value="P:Golgi organization"/>
    <property type="evidence" value="ECO:0007669"/>
    <property type="project" value="TreeGrafter"/>
</dbReference>
<dbReference type="SUPFAM" id="SSF50156">
    <property type="entry name" value="PDZ domain-like"/>
    <property type="match status" value="1"/>
</dbReference>
<evidence type="ECO:0000256" key="1">
    <source>
        <dbReference type="ARBA" id="ARBA00004394"/>
    </source>
</evidence>
<feature type="region of interest" description="Disordered" evidence="7">
    <location>
        <begin position="248"/>
        <end position="293"/>
    </location>
</feature>
<comment type="caution">
    <text evidence="9">The sequence shown here is derived from an EMBL/GenBank/DDBJ whole genome shotgun (WGS) entry which is preliminary data.</text>
</comment>
<dbReference type="InterPro" id="IPR007583">
    <property type="entry name" value="GRASP55_65"/>
</dbReference>
<dbReference type="EMBL" id="SGJD01005339">
    <property type="protein sequence ID" value="KAB0390534.1"/>
    <property type="molecule type" value="Genomic_DNA"/>
</dbReference>
<feature type="binding site" evidence="6">
    <location>
        <position position="105"/>
    </location>
    <ligand>
        <name>Zn(2+)</name>
        <dbReference type="ChEBI" id="CHEBI:29105"/>
    </ligand>
</feature>
<keyword evidence="10" id="KW-1185">Reference proteome</keyword>
<dbReference type="Gene3D" id="2.30.42.10">
    <property type="match status" value="2"/>
</dbReference>
<sequence length="426" mass="45296">IDGWGLLGESRGRRSDRGLCAAQVQENSPAQQAGLEPYFDFIITIGHSRLNKENDTLKALLKANVEKPVKLEVFNMKTMKVREVEVVPSNMWGGQGLLGASVRFCSFRRASEHSEDFFSLIESHEGKPLKLMVYNSESDSCRDVTVTPNAAWGGEGRYFLGLQGCRVGPWWGRGGPWPLGMDLESHGGDGGLGPGPRDPEADTWAVVSATGICTGSQPSLPATTRSHLVFRHLVSRRLVPHHLALLQAPGSSKEEQLPGPESPGHGTPDLGDLPRSMEIPLQPPPPLQRVMDPGFLDVSGISLLDSSNASAWSGLPSSTELTSTAVSASGPEDICSSRGSRERGGEATWSGSEFEVSFPDSPGAQADHLPQLTLPDSLTSAASPEDGLSAELLEAQAEEEPASTESLDFGAEAEGAASQAQLSTPK</sequence>
<evidence type="ECO:0000256" key="4">
    <source>
        <dbReference type="ARBA" id="ARBA00023034"/>
    </source>
</evidence>
<dbReference type="Proteomes" id="UP000437017">
    <property type="component" value="Unassembled WGS sequence"/>
</dbReference>
<comment type="similarity">
    <text evidence="2">Belongs to the GORASP family.</text>
</comment>
<keyword evidence="3" id="KW-0677">Repeat</keyword>
<dbReference type="FunFam" id="2.30.42.10:FF:000056">
    <property type="entry name" value="Golgi reassembly-stacking protein 2 isoform 1"/>
    <property type="match status" value="1"/>
</dbReference>
<dbReference type="OrthoDB" id="3318at2759"/>
<comment type="subcellular location">
    <subcellularLocation>
        <location evidence="1">Golgi apparatus membrane</location>
    </subcellularLocation>
</comment>
<protein>
    <recommendedName>
        <fullName evidence="8">PDZ GRASP-type domain-containing protein</fullName>
    </recommendedName>
</protein>
<dbReference type="Pfam" id="PF04495">
    <property type="entry name" value="GRASP55_65"/>
    <property type="match status" value="2"/>
</dbReference>
<proteinExistence type="inferred from homology"/>
<dbReference type="PANTHER" id="PTHR12893">
    <property type="entry name" value="GOLGI REASSEMBLY STACKING PROTEIN GRASP"/>
    <property type="match status" value="1"/>
</dbReference>
<feature type="compositionally biased region" description="Polar residues" evidence="7">
    <location>
        <begin position="312"/>
        <end position="327"/>
    </location>
</feature>